<dbReference type="AlphaFoldDB" id="A0A1M6XLV4"/>
<dbReference type="EMBL" id="FRAV01000011">
    <property type="protein sequence ID" value="SHL06954.1"/>
    <property type="molecule type" value="Genomic_DNA"/>
</dbReference>
<feature type="transmembrane region" description="Helical" evidence="1">
    <location>
        <begin position="29"/>
        <end position="47"/>
    </location>
</feature>
<keyword evidence="1" id="KW-0812">Transmembrane</keyword>
<dbReference type="Proteomes" id="UP000184364">
    <property type="component" value="Unassembled WGS sequence"/>
</dbReference>
<organism evidence="2 3">
    <name type="scientific">Chryseobacterium polytrichastri</name>
    <dbReference type="NCBI Taxonomy" id="1302687"/>
    <lineage>
        <taxon>Bacteria</taxon>
        <taxon>Pseudomonadati</taxon>
        <taxon>Bacteroidota</taxon>
        <taxon>Flavobacteriia</taxon>
        <taxon>Flavobacteriales</taxon>
        <taxon>Weeksellaceae</taxon>
        <taxon>Chryseobacterium group</taxon>
        <taxon>Chryseobacterium</taxon>
    </lineage>
</organism>
<sequence>MSLKRDSIKGYLTNYIEINLIIIKYRYNLLRLVLFIFYEILMLVFLLKKVNY</sequence>
<keyword evidence="1" id="KW-0472">Membrane</keyword>
<name>A0A1M6XLV4_9FLAO</name>
<keyword evidence="1" id="KW-1133">Transmembrane helix</keyword>
<proteinExistence type="predicted"/>
<evidence type="ECO:0000256" key="1">
    <source>
        <dbReference type="SAM" id="Phobius"/>
    </source>
</evidence>
<protein>
    <submittedName>
        <fullName evidence="2">Uncharacterized protein</fullName>
    </submittedName>
</protein>
<keyword evidence="3" id="KW-1185">Reference proteome</keyword>
<accession>A0A1M6XLV4</accession>
<gene>
    <name evidence="2" type="ORF">SAMN05444267_101153</name>
</gene>
<evidence type="ECO:0000313" key="2">
    <source>
        <dbReference type="EMBL" id="SHL06954.1"/>
    </source>
</evidence>
<evidence type="ECO:0000313" key="3">
    <source>
        <dbReference type="Proteomes" id="UP000184364"/>
    </source>
</evidence>
<reference evidence="3" key="1">
    <citation type="submission" date="2016-11" db="EMBL/GenBank/DDBJ databases">
        <authorList>
            <person name="Varghese N."/>
            <person name="Submissions S."/>
        </authorList>
    </citation>
    <scope>NUCLEOTIDE SEQUENCE [LARGE SCALE GENOMIC DNA]</scope>
    <source>
        <strain evidence="3">DSM 26899</strain>
    </source>
</reference>